<organism evidence="2 3">
    <name type="scientific">Caenorhabditis remanei</name>
    <name type="common">Caenorhabditis vulgaris</name>
    <dbReference type="NCBI Taxonomy" id="31234"/>
    <lineage>
        <taxon>Eukaryota</taxon>
        <taxon>Metazoa</taxon>
        <taxon>Ecdysozoa</taxon>
        <taxon>Nematoda</taxon>
        <taxon>Chromadorea</taxon>
        <taxon>Rhabditida</taxon>
        <taxon>Rhabditina</taxon>
        <taxon>Rhabditomorpha</taxon>
        <taxon>Rhabditoidea</taxon>
        <taxon>Rhabditidae</taxon>
        <taxon>Peloderinae</taxon>
        <taxon>Caenorhabditis</taxon>
    </lineage>
</organism>
<dbReference type="AlphaFoldDB" id="A0A6A5HCK4"/>
<dbReference type="GeneID" id="9801847"/>
<feature type="compositionally biased region" description="Acidic residues" evidence="1">
    <location>
        <begin position="121"/>
        <end position="137"/>
    </location>
</feature>
<dbReference type="RefSeq" id="XP_053589111.1">
    <property type="nucleotide sequence ID" value="XM_053724917.1"/>
</dbReference>
<protein>
    <submittedName>
        <fullName evidence="2">Uncharacterized protein</fullName>
    </submittedName>
</protein>
<comment type="caution">
    <text evidence="2">The sequence shown here is derived from an EMBL/GenBank/DDBJ whole genome shotgun (WGS) entry which is preliminary data.</text>
</comment>
<evidence type="ECO:0000313" key="2">
    <source>
        <dbReference type="EMBL" id="KAF1764907.1"/>
    </source>
</evidence>
<name>A0A6A5HCK4_CAERE</name>
<dbReference type="CTD" id="9801847"/>
<sequence length="214" mass="23301">MTGYACNQQSMYQGCNCHSLCQPYTDPHEMYYHHGYGCQGHCSGGCGEEGEVDECGMKKKKRKHKKKKKNKKKFRFSEEEEASVVDNDSQLFNLCILKTLTYMFQPPGFPESYKKKKPVAEDDDDELPLPPTSEEEAAAARNSKKEDKDWEDDEKWERKFVSRTTTPAPRPAAPSGGLGGLGLGNGGLFGISSGIGVGVPGVGPIGVSSGLGIG</sequence>
<dbReference type="EMBL" id="WUAV01000002">
    <property type="protein sequence ID" value="KAF1764907.1"/>
    <property type="molecule type" value="Genomic_DNA"/>
</dbReference>
<evidence type="ECO:0000313" key="3">
    <source>
        <dbReference type="Proteomes" id="UP000483820"/>
    </source>
</evidence>
<evidence type="ECO:0000256" key="1">
    <source>
        <dbReference type="SAM" id="MobiDB-lite"/>
    </source>
</evidence>
<gene>
    <name evidence="2" type="ORF">GCK72_004858</name>
</gene>
<feature type="region of interest" description="Disordered" evidence="1">
    <location>
        <begin position="113"/>
        <end position="179"/>
    </location>
</feature>
<reference evidence="2 3" key="1">
    <citation type="submission" date="2019-12" db="EMBL/GenBank/DDBJ databases">
        <title>Chromosome-level assembly of the Caenorhabditis remanei genome.</title>
        <authorList>
            <person name="Teterina A.A."/>
            <person name="Willis J.H."/>
            <person name="Phillips P.C."/>
        </authorList>
    </citation>
    <scope>NUCLEOTIDE SEQUENCE [LARGE SCALE GENOMIC DNA]</scope>
    <source>
        <strain evidence="2 3">PX506</strain>
        <tissue evidence="2">Whole organism</tissue>
    </source>
</reference>
<dbReference type="KEGG" id="crq:GCK72_004858"/>
<dbReference type="Proteomes" id="UP000483820">
    <property type="component" value="Chromosome II"/>
</dbReference>
<accession>A0A6A5HCK4</accession>
<proteinExistence type="predicted"/>